<keyword evidence="3" id="KW-1003">Cell membrane</keyword>
<evidence type="ECO:0000256" key="6">
    <source>
        <dbReference type="ARBA" id="ARBA00023136"/>
    </source>
</evidence>
<feature type="transmembrane region" description="Helical" evidence="7">
    <location>
        <begin position="125"/>
        <end position="147"/>
    </location>
</feature>
<comment type="similarity">
    <text evidence="2">Belongs to the EamA transporter family.</text>
</comment>
<feature type="transmembrane region" description="Helical" evidence="7">
    <location>
        <begin position="100"/>
        <end position="118"/>
    </location>
</feature>
<dbReference type="OrthoDB" id="9804865at2"/>
<sequence>MEKNSIKSYVYLLITALIWGFAFAAQRFVVRFVEPFTFNGIRFVLGAISLIPVMILYKSDSAKQYSLKRAAFGGIIAGMFLFLASSFQQIGLEGTTAGKAAFITGLYIVIVPLFGIFLKQHIDINLWIGALTAIIGLYLLCVTGGFTVKYSDMLQLISSFLFASQILIIGYFANKVDCIKLAFFQFVTCALLSLIVAVFTENMYIPNIKNALIPIIYAGIFSVGVAYTFQILGQKYAEPTHSAIIMSLESVFAAVGGFLILGEKLELRALIGCMVMFLGIIISQVRPIKTNKKSRKCQN</sequence>
<dbReference type="AlphaFoldDB" id="W6N3V6"/>
<accession>W6N3V6</accession>
<name>W6N3V6_CLOTY</name>
<feature type="transmembrane region" description="Helical" evidence="7">
    <location>
        <begin position="9"/>
        <end position="30"/>
    </location>
</feature>
<dbReference type="PANTHER" id="PTHR42920:SF5">
    <property type="entry name" value="EAMA DOMAIN-CONTAINING PROTEIN"/>
    <property type="match status" value="1"/>
</dbReference>
<dbReference type="EMBL" id="CBXI010000021">
    <property type="protein sequence ID" value="CDL91168.1"/>
    <property type="molecule type" value="Genomic_DNA"/>
</dbReference>
<feature type="transmembrane region" description="Helical" evidence="7">
    <location>
        <begin position="267"/>
        <end position="285"/>
    </location>
</feature>
<dbReference type="InterPro" id="IPR051258">
    <property type="entry name" value="Diverse_Substrate_Transporter"/>
</dbReference>
<keyword evidence="5 7" id="KW-1133">Transmembrane helix</keyword>
<comment type="subcellular location">
    <subcellularLocation>
        <location evidence="1">Cell membrane</location>
        <topology evidence="1">Multi-pass membrane protein</topology>
    </subcellularLocation>
</comment>
<feature type="transmembrane region" description="Helical" evidence="7">
    <location>
        <begin position="244"/>
        <end position="261"/>
    </location>
</feature>
<comment type="caution">
    <text evidence="9">The sequence shown here is derived from an EMBL/GenBank/DDBJ whole genome shotgun (WGS) entry which is preliminary data.</text>
</comment>
<dbReference type="InterPro" id="IPR037185">
    <property type="entry name" value="EmrE-like"/>
</dbReference>
<dbReference type="RefSeq" id="WP_017895930.1">
    <property type="nucleotide sequence ID" value="NZ_CBXI010000021.1"/>
</dbReference>
<dbReference type="GO" id="GO:0005886">
    <property type="term" value="C:plasma membrane"/>
    <property type="evidence" value="ECO:0007669"/>
    <property type="project" value="UniProtKB-SubCell"/>
</dbReference>
<reference evidence="9 10" key="1">
    <citation type="journal article" date="2015" name="Genome Announc.">
        <title>Draft Genome Sequence of Clostridium tyrobutyricum Strain DIVETGP, Isolated from Cow's Milk for Grana Padano Production.</title>
        <authorList>
            <person name="Soggiu A."/>
            <person name="Piras C."/>
            <person name="Gaiarsa S."/>
            <person name="Sassera D."/>
            <person name="Roncada P."/>
            <person name="Bendixen E."/>
            <person name="Brasca M."/>
            <person name="Bonizzi L."/>
        </authorList>
    </citation>
    <scope>NUCLEOTIDE SEQUENCE [LARGE SCALE GENOMIC DNA]</scope>
    <source>
        <strain evidence="9 10">DIVETGP</strain>
    </source>
</reference>
<keyword evidence="6 7" id="KW-0472">Membrane</keyword>
<feature type="domain" description="EamA" evidence="8">
    <location>
        <begin position="8"/>
        <end position="140"/>
    </location>
</feature>
<protein>
    <submittedName>
        <fullName evidence="9">Permease of the drug/metabolite transporter (DMT) superfamily</fullName>
    </submittedName>
</protein>
<dbReference type="InterPro" id="IPR000620">
    <property type="entry name" value="EamA_dom"/>
</dbReference>
<feature type="transmembrane region" description="Helical" evidence="7">
    <location>
        <begin position="181"/>
        <end position="199"/>
    </location>
</feature>
<dbReference type="GeneID" id="29420180"/>
<dbReference type="Proteomes" id="UP000019482">
    <property type="component" value="Unassembled WGS sequence"/>
</dbReference>
<evidence type="ECO:0000313" key="9">
    <source>
        <dbReference type="EMBL" id="CDL91168.1"/>
    </source>
</evidence>
<evidence type="ECO:0000256" key="5">
    <source>
        <dbReference type="ARBA" id="ARBA00022989"/>
    </source>
</evidence>
<proteinExistence type="inferred from homology"/>
<feature type="transmembrane region" description="Helical" evidence="7">
    <location>
        <begin position="153"/>
        <end position="174"/>
    </location>
</feature>
<evidence type="ECO:0000259" key="8">
    <source>
        <dbReference type="Pfam" id="PF00892"/>
    </source>
</evidence>
<evidence type="ECO:0000256" key="4">
    <source>
        <dbReference type="ARBA" id="ARBA00022692"/>
    </source>
</evidence>
<evidence type="ECO:0000256" key="1">
    <source>
        <dbReference type="ARBA" id="ARBA00004651"/>
    </source>
</evidence>
<dbReference type="SUPFAM" id="SSF103481">
    <property type="entry name" value="Multidrug resistance efflux transporter EmrE"/>
    <property type="match status" value="2"/>
</dbReference>
<gene>
    <name evidence="9" type="ORF">CTDIVETGP_1238</name>
</gene>
<organism evidence="9 10">
    <name type="scientific">Clostridium tyrobutyricum DIVETGP</name>
    <dbReference type="NCBI Taxonomy" id="1408889"/>
    <lineage>
        <taxon>Bacteria</taxon>
        <taxon>Bacillati</taxon>
        <taxon>Bacillota</taxon>
        <taxon>Clostridia</taxon>
        <taxon>Eubacteriales</taxon>
        <taxon>Clostridiaceae</taxon>
        <taxon>Clostridium</taxon>
    </lineage>
</organism>
<feature type="transmembrane region" description="Helical" evidence="7">
    <location>
        <begin position="69"/>
        <end position="88"/>
    </location>
</feature>
<evidence type="ECO:0000256" key="2">
    <source>
        <dbReference type="ARBA" id="ARBA00007362"/>
    </source>
</evidence>
<keyword evidence="4 7" id="KW-0812">Transmembrane</keyword>
<evidence type="ECO:0000256" key="7">
    <source>
        <dbReference type="SAM" id="Phobius"/>
    </source>
</evidence>
<feature type="transmembrane region" description="Helical" evidence="7">
    <location>
        <begin position="211"/>
        <end position="232"/>
    </location>
</feature>
<feature type="transmembrane region" description="Helical" evidence="7">
    <location>
        <begin position="36"/>
        <end position="57"/>
    </location>
</feature>
<feature type="domain" description="EamA" evidence="8">
    <location>
        <begin position="152"/>
        <end position="282"/>
    </location>
</feature>
<keyword evidence="10" id="KW-1185">Reference proteome</keyword>
<evidence type="ECO:0000313" key="10">
    <source>
        <dbReference type="Proteomes" id="UP000019482"/>
    </source>
</evidence>
<dbReference type="Pfam" id="PF00892">
    <property type="entry name" value="EamA"/>
    <property type="match status" value="2"/>
</dbReference>
<evidence type="ECO:0000256" key="3">
    <source>
        <dbReference type="ARBA" id="ARBA00022475"/>
    </source>
</evidence>
<dbReference type="PANTHER" id="PTHR42920">
    <property type="entry name" value="OS03G0707200 PROTEIN-RELATED"/>
    <property type="match status" value="1"/>
</dbReference>